<dbReference type="Pfam" id="PF13183">
    <property type="entry name" value="Fer4_8"/>
    <property type="match status" value="1"/>
</dbReference>
<dbReference type="KEGG" id="hcv:FTV88_0075"/>
<sequence length="483" mass="53988">MAQAQVDLKKRLNDAFDHPFLRKAVGSATNTLRDRKRKVSDDLGHWEEWRKLGAQIRHHVIDNLDVYLHQFSQNIQAQGAQVHWAVTGQEALDIFQNIVSKHQAKLVVKSKSMVSEELHVNQLLEDLCVKVVETDLGEYIIQLAGETPSHIIVPAIHKTRQEVAALFEKDSQEKQVADTAALTQYARRKLRRLFMEADVAVSGCNFAVADAGAVCLFTNEGNGRLVTTVPPVHVVFMGMERVVPSFQELEVMARLLPRSATGQKLTSYLSVIRGPRGVGEEDGAQEMHVIIVDNGRSRLLADPIYKEVLRCIRCGSCLNTCPVYRQIGGHAYGWVYSGPIGAVLTPLLHENLSDWGETVGLSTLCGACTETCPVRIPLHEMLLQLRAQRVEAGVTPSLEKSAFKLWASTWSRPSLYRLAIKGAYYGQKAYLKDGHLEGGPPPLSYWTNSRYFPPIAEKSFRQRWQEGKLEVDRNEASLTKGDQ</sequence>
<dbReference type="InterPro" id="IPR017896">
    <property type="entry name" value="4Fe4S_Fe-S-bd"/>
</dbReference>
<evidence type="ECO:0000313" key="10">
    <source>
        <dbReference type="Proteomes" id="UP000366051"/>
    </source>
</evidence>
<keyword evidence="1" id="KW-0813">Transport</keyword>
<accession>A0A5Q2MVL6</accession>
<name>A0A5Q2MVL6_9FIRM</name>
<dbReference type="PANTHER" id="PTHR47153">
    <property type="entry name" value="LACTATE UTILIZATION PROTEIN B"/>
    <property type="match status" value="1"/>
</dbReference>
<keyword evidence="6" id="KW-0408">Iron</keyword>
<dbReference type="OrthoDB" id="5241828at2"/>
<dbReference type="SUPFAM" id="SSF54862">
    <property type="entry name" value="4Fe-4S ferredoxins"/>
    <property type="match status" value="1"/>
</dbReference>
<evidence type="ECO:0000256" key="3">
    <source>
        <dbReference type="ARBA" id="ARBA00022723"/>
    </source>
</evidence>
<dbReference type="RefSeq" id="WP_153723862.1">
    <property type="nucleotide sequence ID" value="NZ_CP045875.1"/>
</dbReference>
<evidence type="ECO:0000256" key="4">
    <source>
        <dbReference type="ARBA" id="ARBA00022737"/>
    </source>
</evidence>
<dbReference type="Gene3D" id="1.10.1060.10">
    <property type="entry name" value="Alpha-helical ferredoxin"/>
    <property type="match status" value="1"/>
</dbReference>
<dbReference type="InterPro" id="IPR003741">
    <property type="entry name" value="LUD_dom"/>
</dbReference>
<keyword evidence="2" id="KW-0004">4Fe-4S</keyword>
<dbReference type="InterPro" id="IPR037171">
    <property type="entry name" value="NagB/RpiA_transferase-like"/>
</dbReference>
<dbReference type="InterPro" id="IPR009051">
    <property type="entry name" value="Helical_ferredxn"/>
</dbReference>
<reference evidence="10" key="1">
    <citation type="submission" date="2019-11" db="EMBL/GenBank/DDBJ databases">
        <title>Genome sequence of Heliorestis convoluta strain HH, an alkaliphilic and minimalistic phototrophic bacterium from a soda lake in Egypt.</title>
        <authorList>
            <person name="Dewey E.D."/>
            <person name="Stokes L.M."/>
            <person name="Burchell B.M."/>
            <person name="Shaffer K.N."/>
            <person name="Huntington A.M."/>
            <person name="Baker J.M."/>
            <person name="Nadendla S."/>
            <person name="Giglio M.G."/>
            <person name="Touchman J.W."/>
            <person name="Blankenship R.E."/>
            <person name="Madigan M.T."/>
            <person name="Sattley W.M."/>
        </authorList>
    </citation>
    <scope>NUCLEOTIDE SEQUENCE [LARGE SCALE GENOMIC DNA]</scope>
    <source>
        <strain evidence="10">HH</strain>
    </source>
</reference>
<dbReference type="GO" id="GO:0046872">
    <property type="term" value="F:metal ion binding"/>
    <property type="evidence" value="ECO:0007669"/>
    <property type="project" value="UniProtKB-KW"/>
</dbReference>
<dbReference type="Gene3D" id="3.40.50.10420">
    <property type="entry name" value="NagB/RpiA/CoA transferase-like"/>
    <property type="match status" value="1"/>
</dbReference>
<keyword evidence="10" id="KW-1185">Reference proteome</keyword>
<evidence type="ECO:0000256" key="5">
    <source>
        <dbReference type="ARBA" id="ARBA00022982"/>
    </source>
</evidence>
<dbReference type="PROSITE" id="PS00198">
    <property type="entry name" value="4FE4S_FER_1"/>
    <property type="match status" value="1"/>
</dbReference>
<keyword evidence="5" id="KW-0249">Electron transport</keyword>
<dbReference type="EMBL" id="CP045875">
    <property type="protein sequence ID" value="QGG46254.1"/>
    <property type="molecule type" value="Genomic_DNA"/>
</dbReference>
<evidence type="ECO:0000256" key="1">
    <source>
        <dbReference type="ARBA" id="ARBA00022448"/>
    </source>
</evidence>
<evidence type="ECO:0000256" key="7">
    <source>
        <dbReference type="ARBA" id="ARBA00023014"/>
    </source>
</evidence>
<feature type="domain" description="4Fe-4S ferredoxin-type" evidence="8">
    <location>
        <begin position="301"/>
        <end position="332"/>
    </location>
</feature>
<dbReference type="NCBIfam" id="TIGR00273">
    <property type="entry name" value="LutB/LldF family L-lactate oxidation iron-sulfur protein"/>
    <property type="match status" value="1"/>
</dbReference>
<dbReference type="InterPro" id="IPR024185">
    <property type="entry name" value="FTHF_cligase-like_sf"/>
</dbReference>
<dbReference type="InterPro" id="IPR024569">
    <property type="entry name" value="LutB_C"/>
</dbReference>
<keyword evidence="7" id="KW-0411">Iron-sulfur</keyword>
<dbReference type="InterPro" id="IPR004452">
    <property type="entry name" value="LutB/LldF"/>
</dbReference>
<keyword evidence="4" id="KW-0677">Repeat</keyword>
<evidence type="ECO:0000256" key="6">
    <source>
        <dbReference type="ARBA" id="ARBA00023004"/>
    </source>
</evidence>
<dbReference type="Pfam" id="PF11870">
    <property type="entry name" value="LutB_C"/>
    <property type="match status" value="1"/>
</dbReference>
<dbReference type="GO" id="GO:0006089">
    <property type="term" value="P:lactate metabolic process"/>
    <property type="evidence" value="ECO:0007669"/>
    <property type="project" value="InterPro"/>
</dbReference>
<dbReference type="InterPro" id="IPR017900">
    <property type="entry name" value="4Fe4S_Fe_S_CS"/>
</dbReference>
<dbReference type="SUPFAM" id="SSF100950">
    <property type="entry name" value="NagB/RpiA/CoA transferase-like"/>
    <property type="match status" value="1"/>
</dbReference>
<evidence type="ECO:0000313" key="9">
    <source>
        <dbReference type="EMBL" id="QGG46254.1"/>
    </source>
</evidence>
<keyword evidence="3" id="KW-0479">Metal-binding</keyword>
<dbReference type="PANTHER" id="PTHR47153:SF2">
    <property type="entry name" value="LACTATE UTILIZATION PROTEIN B"/>
    <property type="match status" value="1"/>
</dbReference>
<dbReference type="PROSITE" id="PS51379">
    <property type="entry name" value="4FE4S_FER_2"/>
    <property type="match status" value="1"/>
</dbReference>
<proteinExistence type="predicted"/>
<dbReference type="GO" id="GO:0051539">
    <property type="term" value="F:4 iron, 4 sulfur cluster binding"/>
    <property type="evidence" value="ECO:0007669"/>
    <property type="project" value="UniProtKB-KW"/>
</dbReference>
<gene>
    <name evidence="9" type="ORF">FTV88_0075</name>
</gene>
<dbReference type="Proteomes" id="UP000366051">
    <property type="component" value="Chromosome"/>
</dbReference>
<protein>
    <submittedName>
        <fullName evidence="9">Iron-sulfur cluster binding protein</fullName>
    </submittedName>
</protein>
<evidence type="ECO:0000259" key="8">
    <source>
        <dbReference type="PROSITE" id="PS51379"/>
    </source>
</evidence>
<organism evidence="9 10">
    <name type="scientific">Heliorestis convoluta</name>
    <dbReference type="NCBI Taxonomy" id="356322"/>
    <lineage>
        <taxon>Bacteria</taxon>
        <taxon>Bacillati</taxon>
        <taxon>Bacillota</taxon>
        <taxon>Clostridia</taxon>
        <taxon>Eubacteriales</taxon>
        <taxon>Heliobacteriaceae</taxon>
        <taxon>Heliorestis</taxon>
    </lineage>
</organism>
<dbReference type="Pfam" id="PF02589">
    <property type="entry name" value="LUD_dom"/>
    <property type="match status" value="1"/>
</dbReference>
<dbReference type="AlphaFoldDB" id="A0A5Q2MVL6"/>
<evidence type="ECO:0000256" key="2">
    <source>
        <dbReference type="ARBA" id="ARBA00022485"/>
    </source>
</evidence>